<dbReference type="EMBL" id="QGNW01000013">
    <property type="protein sequence ID" value="RVX17696.1"/>
    <property type="molecule type" value="Genomic_DNA"/>
</dbReference>
<evidence type="ECO:0000313" key="4">
    <source>
        <dbReference type="Proteomes" id="UP000288805"/>
    </source>
</evidence>
<feature type="compositionally biased region" description="Basic and acidic residues" evidence="1">
    <location>
        <begin position="1"/>
        <end position="11"/>
    </location>
</feature>
<evidence type="ECO:0000259" key="2">
    <source>
        <dbReference type="Pfam" id="PF07727"/>
    </source>
</evidence>
<dbReference type="InterPro" id="IPR013103">
    <property type="entry name" value="RVT_2"/>
</dbReference>
<protein>
    <submittedName>
        <fullName evidence="3">Retrovirus-related Pol polyprotein from transposon RE1</fullName>
    </submittedName>
</protein>
<proteinExistence type="predicted"/>
<evidence type="ECO:0000256" key="1">
    <source>
        <dbReference type="SAM" id="MobiDB-lite"/>
    </source>
</evidence>
<accession>A0A438K914</accession>
<dbReference type="SUPFAM" id="SSF56672">
    <property type="entry name" value="DNA/RNA polymerases"/>
    <property type="match status" value="1"/>
</dbReference>
<dbReference type="Pfam" id="PF07727">
    <property type="entry name" value="RVT_2"/>
    <property type="match status" value="1"/>
</dbReference>
<dbReference type="Proteomes" id="UP000288805">
    <property type="component" value="Unassembled WGS sequence"/>
</dbReference>
<sequence>MLQKQEPKTNPETESSALITRGPNADDLDSRKTIGNAKQSGGLYFFEDGSELEDKLIVLVSNLFLLLVRRRLWHFSSRKSRHYNHRSTPQSRHWHTATIDQHLNQGTAATDQHLNQGRDIFKEKKIQLYNNSMSPTQDALRVPEWKEAILEEMRALKKKDLGNGTLERYKARLMEKGFAQTYGVDYSETFAPVAKLNTICKKRRTWTLLQDLMETTVQRWLKRSLATEFEIKDLGSLKYFLGMEVTRSKKRIVVSQRKYILDFLKKARMSGCKPSETPNEPNLRLGDSDKKVPIDTTRYHRLDGKLIYLSHTEPDIAFAVSVPSQFMHSPYEEYLEVVYQILRYLKSTPRNGLFFRKNVRGVEAYTDVDWAGSVTDRRSTLGYYTFV</sequence>
<feature type="domain" description="Reverse transcriptase Ty1/copia-type" evidence="2">
    <location>
        <begin position="219"/>
        <end position="280"/>
    </location>
</feature>
<reference evidence="3 4" key="1">
    <citation type="journal article" date="2018" name="PLoS Genet.">
        <title>Population sequencing reveals clonal diversity and ancestral inbreeding in the grapevine cultivar Chardonnay.</title>
        <authorList>
            <person name="Roach M.J."/>
            <person name="Johnson D.L."/>
            <person name="Bohlmann J."/>
            <person name="van Vuuren H.J."/>
            <person name="Jones S.J."/>
            <person name="Pretorius I.S."/>
            <person name="Schmidt S.A."/>
            <person name="Borneman A.R."/>
        </authorList>
    </citation>
    <scope>NUCLEOTIDE SEQUENCE [LARGE SCALE GENOMIC DNA]</scope>
    <source>
        <strain evidence="4">cv. Chardonnay</strain>
        <tissue evidence="3">Leaf</tissue>
    </source>
</reference>
<gene>
    <name evidence="3" type="primary">RE1_3415</name>
    <name evidence="3" type="ORF">CK203_003907</name>
</gene>
<dbReference type="InterPro" id="IPR043502">
    <property type="entry name" value="DNA/RNA_pol_sf"/>
</dbReference>
<comment type="caution">
    <text evidence="3">The sequence shown here is derived from an EMBL/GenBank/DDBJ whole genome shotgun (WGS) entry which is preliminary data.</text>
</comment>
<dbReference type="PANTHER" id="PTHR11439:SF440">
    <property type="entry name" value="INTEGRASE CATALYTIC DOMAIN-CONTAINING PROTEIN"/>
    <property type="match status" value="1"/>
</dbReference>
<name>A0A438K914_VITVI</name>
<dbReference type="AlphaFoldDB" id="A0A438K914"/>
<evidence type="ECO:0000313" key="3">
    <source>
        <dbReference type="EMBL" id="RVX17696.1"/>
    </source>
</evidence>
<dbReference type="PANTHER" id="PTHR11439">
    <property type="entry name" value="GAG-POL-RELATED RETROTRANSPOSON"/>
    <property type="match status" value="1"/>
</dbReference>
<organism evidence="3 4">
    <name type="scientific">Vitis vinifera</name>
    <name type="common">Grape</name>
    <dbReference type="NCBI Taxonomy" id="29760"/>
    <lineage>
        <taxon>Eukaryota</taxon>
        <taxon>Viridiplantae</taxon>
        <taxon>Streptophyta</taxon>
        <taxon>Embryophyta</taxon>
        <taxon>Tracheophyta</taxon>
        <taxon>Spermatophyta</taxon>
        <taxon>Magnoliopsida</taxon>
        <taxon>eudicotyledons</taxon>
        <taxon>Gunneridae</taxon>
        <taxon>Pentapetalae</taxon>
        <taxon>rosids</taxon>
        <taxon>Vitales</taxon>
        <taxon>Vitaceae</taxon>
        <taxon>Viteae</taxon>
        <taxon>Vitis</taxon>
    </lineage>
</organism>
<feature type="region of interest" description="Disordered" evidence="1">
    <location>
        <begin position="1"/>
        <end position="33"/>
    </location>
</feature>